<dbReference type="InterPro" id="IPR050534">
    <property type="entry name" value="Coronavir_polyprotein_1ab"/>
</dbReference>
<reference evidence="9" key="1">
    <citation type="journal article" date="2020" name="ISME J.">
        <title>Gammaproteobacteria mediating utilization of methyl-, sulfur- and petroleum organic compounds in deep ocean hydrothermal plumes.</title>
        <authorList>
            <person name="Zhou Z."/>
            <person name="Liu Y."/>
            <person name="Pan J."/>
            <person name="Cron B.R."/>
            <person name="Toner B.M."/>
            <person name="Anantharaman K."/>
            <person name="Breier J.A."/>
            <person name="Dick G.J."/>
            <person name="Li M."/>
        </authorList>
    </citation>
    <scope>NUCLEOTIDE SEQUENCE</scope>
    <source>
        <strain evidence="9">SZUA-1501</strain>
    </source>
</reference>
<feature type="domain" description="AAA+ ATPase" evidence="7">
    <location>
        <begin position="196"/>
        <end position="452"/>
    </location>
</feature>
<dbReference type="InterPro" id="IPR041677">
    <property type="entry name" value="DNA2/NAM7_AAA_11"/>
</dbReference>
<dbReference type="SMART" id="SM00487">
    <property type="entry name" value="DEXDc"/>
    <property type="match status" value="1"/>
</dbReference>
<dbReference type="SUPFAM" id="SSF52540">
    <property type="entry name" value="P-loop containing nucleoside triphosphate hydrolases"/>
    <property type="match status" value="1"/>
</dbReference>
<feature type="domain" description="Helicase ATP-binding" evidence="8">
    <location>
        <begin position="178"/>
        <end position="469"/>
    </location>
</feature>
<dbReference type="EMBL" id="DQVE01000063">
    <property type="protein sequence ID" value="HIP98916.1"/>
    <property type="molecule type" value="Genomic_DNA"/>
</dbReference>
<keyword evidence="5" id="KW-0067">ATP-binding</keyword>
<keyword evidence="3 9" id="KW-0378">Hydrolase</keyword>
<evidence type="ECO:0000256" key="5">
    <source>
        <dbReference type="ARBA" id="ARBA00022840"/>
    </source>
</evidence>
<keyword evidence="4 9" id="KW-0347">Helicase</keyword>
<evidence type="ECO:0000259" key="7">
    <source>
        <dbReference type="SMART" id="SM00382"/>
    </source>
</evidence>
<comment type="similarity">
    <text evidence="1">Belongs to the DNA2/NAM7 helicase family.</text>
</comment>
<dbReference type="FunFam" id="3.40.50.300:FF:000326">
    <property type="entry name" value="P-loop containing nucleoside triphosphate hydrolase"/>
    <property type="match status" value="1"/>
</dbReference>
<name>A0A9D0YPY8_AQUAO</name>
<feature type="coiled-coil region" evidence="6">
    <location>
        <begin position="341"/>
        <end position="368"/>
    </location>
</feature>
<dbReference type="InterPro" id="IPR027417">
    <property type="entry name" value="P-loop_NTPase"/>
</dbReference>
<dbReference type="GO" id="GO:0016787">
    <property type="term" value="F:hydrolase activity"/>
    <property type="evidence" value="ECO:0007669"/>
    <property type="project" value="UniProtKB-KW"/>
</dbReference>
<dbReference type="Gene3D" id="3.40.50.300">
    <property type="entry name" value="P-loop containing nucleotide triphosphate hydrolases"/>
    <property type="match status" value="2"/>
</dbReference>
<protein>
    <submittedName>
        <fullName evidence="9">IGHMBP2 family helicase</fullName>
        <ecNumber evidence="9">3.6.4.12</ecNumber>
    </submittedName>
</protein>
<dbReference type="GO" id="GO:0043139">
    <property type="term" value="F:5'-3' DNA helicase activity"/>
    <property type="evidence" value="ECO:0007669"/>
    <property type="project" value="TreeGrafter"/>
</dbReference>
<dbReference type="InterPro" id="IPR003593">
    <property type="entry name" value="AAA+_ATPase"/>
</dbReference>
<evidence type="ECO:0000313" key="10">
    <source>
        <dbReference type="Proteomes" id="UP000606463"/>
    </source>
</evidence>
<evidence type="ECO:0000256" key="3">
    <source>
        <dbReference type="ARBA" id="ARBA00022801"/>
    </source>
</evidence>
<organism evidence="9 10">
    <name type="scientific">Aquifex aeolicus</name>
    <dbReference type="NCBI Taxonomy" id="63363"/>
    <lineage>
        <taxon>Bacteria</taxon>
        <taxon>Pseudomonadati</taxon>
        <taxon>Aquificota</taxon>
        <taxon>Aquificia</taxon>
        <taxon>Aquificales</taxon>
        <taxon>Aquificaceae</taxon>
        <taxon>Aquifex</taxon>
    </lineage>
</organism>
<dbReference type="EC" id="3.6.4.12" evidence="9"/>
<dbReference type="GO" id="GO:0003677">
    <property type="term" value="F:DNA binding"/>
    <property type="evidence" value="ECO:0007669"/>
    <property type="project" value="InterPro"/>
</dbReference>
<evidence type="ECO:0000256" key="4">
    <source>
        <dbReference type="ARBA" id="ARBA00022806"/>
    </source>
</evidence>
<dbReference type="InterPro" id="IPR047187">
    <property type="entry name" value="SF1_C_Upf1"/>
</dbReference>
<dbReference type="SMART" id="SM00382">
    <property type="entry name" value="AAA"/>
    <property type="match status" value="1"/>
</dbReference>
<proteinExistence type="inferred from homology"/>
<dbReference type="AlphaFoldDB" id="A0A9D0YPY8"/>
<dbReference type="PANTHER" id="PTHR43788:SF8">
    <property type="entry name" value="DNA-BINDING PROTEIN SMUBP-2"/>
    <property type="match status" value="1"/>
</dbReference>
<dbReference type="Proteomes" id="UP000606463">
    <property type="component" value="Unassembled WGS sequence"/>
</dbReference>
<dbReference type="PANTHER" id="PTHR43788">
    <property type="entry name" value="DNA2/NAM7 HELICASE FAMILY MEMBER"/>
    <property type="match status" value="1"/>
</dbReference>
<dbReference type="Pfam" id="PF13087">
    <property type="entry name" value="AAA_12"/>
    <property type="match status" value="1"/>
</dbReference>
<keyword evidence="6" id="KW-0175">Coiled coil</keyword>
<evidence type="ECO:0000256" key="2">
    <source>
        <dbReference type="ARBA" id="ARBA00022741"/>
    </source>
</evidence>
<sequence length="654" mass="75342">MAKKTYKTRKEYALHFKKLIELEREAEKQFHIREIQILTGKEREKRGRAILGLKATFRGTIVGGYKVYRFGREDMPENHQIKVGDVVLVSRTNPLKEGVEGTVYEKGKKYLDIAFGDPPPDLNRGYWRIDLFVNDITFKRMKQTLELFEEGKSEFPEEVILGKKDAPIEVKEEEIKPFNGNLNEYQLTAVRRALGSFPLFLIHGPPGTGKTTTLVEVIEQLVKVKKVKVLATADSNTAVDNLMERLIKREIKVVRIGHPARVSKELIEHSLDYLVQSHENYKKIEEIEKKIYQIKKDQANYLKPTPQWRRGLSDKQILELARQNRKTRGIKLSKIKSMAKWIELQNEIRKLLEEKKKIENQIVDKIIASSEVVLATNSTAGGEFLQNKTFEVLVLDEASQSTEPSALIPLIKAKKVIMAGDHKQLPPTVLHPDAKDLSYTMFERFIDLYPQASYMLRIQYRMNELIKEFPSKEFYNGELISHESVKNIRLSDITEKKSENPALDDTPIVFIDTQGKFKEKTRRGSFSKYNPKEAEFVKTLVEELKKMGVPPADIGVITPYKDHEDYLKQLIPDVEVKTVDGFQGREKEVIIISLVRSNPQEEIGFLEDLRRLNVALTRAKRKLIIVGDVQTLASNEVYRRLLKFVKEKGKVLKA</sequence>
<evidence type="ECO:0000313" key="9">
    <source>
        <dbReference type="EMBL" id="HIP98916.1"/>
    </source>
</evidence>
<dbReference type="InterPro" id="IPR041679">
    <property type="entry name" value="DNA2/NAM7-like_C"/>
</dbReference>
<dbReference type="InterPro" id="IPR004483">
    <property type="entry name" value="SMUBP-2/Hcs1-like"/>
</dbReference>
<dbReference type="CDD" id="cd18808">
    <property type="entry name" value="SF1_C_Upf1"/>
    <property type="match status" value="1"/>
</dbReference>
<keyword evidence="2" id="KW-0547">Nucleotide-binding</keyword>
<dbReference type="NCBIfam" id="TIGR00376">
    <property type="entry name" value="IGHMBP2 family helicase"/>
    <property type="match status" value="1"/>
</dbReference>
<evidence type="ECO:0000256" key="1">
    <source>
        <dbReference type="ARBA" id="ARBA00007913"/>
    </source>
</evidence>
<dbReference type="InterPro" id="IPR014001">
    <property type="entry name" value="Helicase_ATP-bd"/>
</dbReference>
<gene>
    <name evidence="9" type="ORF">EYH37_06125</name>
</gene>
<dbReference type="GO" id="GO:0005694">
    <property type="term" value="C:chromosome"/>
    <property type="evidence" value="ECO:0007669"/>
    <property type="project" value="UniProtKB-ARBA"/>
</dbReference>
<dbReference type="GO" id="GO:0005524">
    <property type="term" value="F:ATP binding"/>
    <property type="evidence" value="ECO:0007669"/>
    <property type="project" value="UniProtKB-KW"/>
</dbReference>
<accession>A0A9D0YPY8</accession>
<dbReference type="Pfam" id="PF13086">
    <property type="entry name" value="AAA_11"/>
    <property type="match status" value="1"/>
</dbReference>
<comment type="caution">
    <text evidence="9">The sequence shown here is derived from an EMBL/GenBank/DDBJ whole genome shotgun (WGS) entry which is preliminary data.</text>
</comment>
<evidence type="ECO:0000256" key="6">
    <source>
        <dbReference type="SAM" id="Coils"/>
    </source>
</evidence>
<evidence type="ECO:0000259" key="8">
    <source>
        <dbReference type="SMART" id="SM00487"/>
    </source>
</evidence>
<dbReference type="Gene3D" id="2.40.30.270">
    <property type="match status" value="1"/>
</dbReference>